<dbReference type="SMART" id="SM00228">
    <property type="entry name" value="PDZ"/>
    <property type="match status" value="1"/>
</dbReference>
<dbReference type="InterPro" id="IPR041613">
    <property type="entry name" value="Pept_S41_N"/>
</dbReference>
<dbReference type="CDD" id="cd07561">
    <property type="entry name" value="Peptidase_S41_CPP_like"/>
    <property type="match status" value="1"/>
</dbReference>
<dbReference type="Pfam" id="PF18294">
    <property type="entry name" value="Pept_S41_N"/>
    <property type="match status" value="1"/>
</dbReference>
<dbReference type="Gene3D" id="3.30.750.170">
    <property type="match status" value="1"/>
</dbReference>
<keyword evidence="4" id="KW-1185">Reference proteome</keyword>
<evidence type="ECO:0000259" key="2">
    <source>
        <dbReference type="PROSITE" id="PS50106"/>
    </source>
</evidence>
<dbReference type="PROSITE" id="PS50106">
    <property type="entry name" value="PDZ"/>
    <property type="match status" value="1"/>
</dbReference>
<protein>
    <submittedName>
        <fullName evidence="3">S41 family peptidase</fullName>
    </submittedName>
</protein>
<reference evidence="3 4" key="1">
    <citation type="submission" date="2023-08" db="EMBL/GenBank/DDBJ databases">
        <title>Whole-genome sequencing of halo(alkali)philic microorganisms from hypersaline lakes.</title>
        <authorList>
            <person name="Sorokin D.Y."/>
            <person name="Abbas B."/>
            <person name="Merkel A.Y."/>
        </authorList>
    </citation>
    <scope>NUCLEOTIDE SEQUENCE [LARGE SCALE GENOMIC DNA]</scope>
    <source>
        <strain evidence="3 4">AB-CW4</strain>
    </source>
</reference>
<dbReference type="PANTHER" id="PTHR32060">
    <property type="entry name" value="TAIL-SPECIFIC PROTEASE"/>
    <property type="match status" value="1"/>
</dbReference>
<name>A0ABU0WA30_9GAMM</name>
<accession>A0ABU0WA30</accession>
<feature type="signal peptide" evidence="1">
    <location>
        <begin position="1"/>
        <end position="27"/>
    </location>
</feature>
<organism evidence="3 4">
    <name type="scientific">Natronospira bacteriovora</name>
    <dbReference type="NCBI Taxonomy" id="3069753"/>
    <lineage>
        <taxon>Bacteria</taxon>
        <taxon>Pseudomonadati</taxon>
        <taxon>Pseudomonadota</taxon>
        <taxon>Gammaproteobacteria</taxon>
        <taxon>Natronospirales</taxon>
        <taxon>Natronospiraceae</taxon>
        <taxon>Natronospira</taxon>
    </lineage>
</organism>
<dbReference type="Proteomes" id="UP001239019">
    <property type="component" value="Unassembled WGS sequence"/>
</dbReference>
<evidence type="ECO:0000256" key="1">
    <source>
        <dbReference type="SAM" id="SignalP"/>
    </source>
</evidence>
<dbReference type="InterPro" id="IPR005151">
    <property type="entry name" value="Tail-specific_protease"/>
</dbReference>
<dbReference type="SUPFAM" id="SSF50156">
    <property type="entry name" value="PDZ domain-like"/>
    <property type="match status" value="1"/>
</dbReference>
<dbReference type="InterPro" id="IPR029045">
    <property type="entry name" value="ClpP/crotonase-like_dom_sf"/>
</dbReference>
<dbReference type="EMBL" id="JAVDDT010000012">
    <property type="protein sequence ID" value="MDQ2070851.1"/>
    <property type="molecule type" value="Genomic_DNA"/>
</dbReference>
<dbReference type="InterPro" id="IPR001478">
    <property type="entry name" value="PDZ"/>
</dbReference>
<dbReference type="PANTHER" id="PTHR32060:SF30">
    <property type="entry name" value="CARBOXY-TERMINAL PROCESSING PROTEASE CTPA"/>
    <property type="match status" value="1"/>
</dbReference>
<dbReference type="Gene3D" id="3.90.226.10">
    <property type="entry name" value="2-enoyl-CoA Hydratase, Chain A, domain 1"/>
    <property type="match status" value="1"/>
</dbReference>
<evidence type="ECO:0000313" key="4">
    <source>
        <dbReference type="Proteomes" id="UP001239019"/>
    </source>
</evidence>
<sequence length="454" mass="49836">MTRQPANHRRAILMTLSAIMAPLILTACLSDIQDNQTAGFQQAENQLACSTVGQNRRVRNIMQAWYLYVDQMPERDPSHFASPQQMLDALRVDPPDRFSFLADRESTLSFTEEGITIGIGISLALLEAPDDYRVVDVFEEGPAAAAGMSRGDRLLTINGRTVEDWFLNEGLGAAFGPNVVGEPVSLTARRPAGEEYSVELEKAEFPVDSVTAVSYFDLPDERRVAYFLFRSFIEPARARLDELFVELSEADVDELILDMRYNGGGRIAVAEQLAGQIGGGRVVDEVFVQLLHNDARSGNDVTRTFKQETAALGLDRLVVLATGRTASASELIVTGLRPFMDVEIIGDTTFGKPVGSYGFDVCDLLLFPTAFELRNASDEGDYFDGLPPTCEASDDTGLAFGDPEEASLAQALHYIETGSCDTAAARLAREKSARIHRPRLHDGEDWNPRNAGMR</sequence>
<dbReference type="RefSeq" id="WP_306729349.1">
    <property type="nucleotide sequence ID" value="NZ_JAVDDT010000012.1"/>
</dbReference>
<proteinExistence type="predicted"/>
<dbReference type="InterPro" id="IPR036034">
    <property type="entry name" value="PDZ_sf"/>
</dbReference>
<feature type="chain" id="PRO_5046038815" evidence="1">
    <location>
        <begin position="28"/>
        <end position="454"/>
    </location>
</feature>
<dbReference type="Gene3D" id="2.30.42.10">
    <property type="match status" value="1"/>
</dbReference>
<comment type="caution">
    <text evidence="3">The sequence shown here is derived from an EMBL/GenBank/DDBJ whole genome shotgun (WGS) entry which is preliminary data.</text>
</comment>
<dbReference type="SMART" id="SM00245">
    <property type="entry name" value="TSPc"/>
    <property type="match status" value="1"/>
</dbReference>
<dbReference type="Pfam" id="PF03572">
    <property type="entry name" value="Peptidase_S41"/>
    <property type="match status" value="1"/>
</dbReference>
<evidence type="ECO:0000313" key="3">
    <source>
        <dbReference type="EMBL" id="MDQ2070851.1"/>
    </source>
</evidence>
<dbReference type="SUPFAM" id="SSF52096">
    <property type="entry name" value="ClpP/crotonase"/>
    <property type="match status" value="1"/>
</dbReference>
<keyword evidence="1" id="KW-0732">Signal</keyword>
<dbReference type="PROSITE" id="PS51257">
    <property type="entry name" value="PROKAR_LIPOPROTEIN"/>
    <property type="match status" value="1"/>
</dbReference>
<feature type="domain" description="PDZ" evidence="2">
    <location>
        <begin position="105"/>
        <end position="164"/>
    </location>
</feature>
<gene>
    <name evidence="3" type="ORF">RBH19_13315</name>
</gene>